<feature type="compositionally biased region" description="Low complexity" evidence="1">
    <location>
        <begin position="1049"/>
        <end position="1063"/>
    </location>
</feature>
<feature type="region of interest" description="Disordered" evidence="1">
    <location>
        <begin position="1082"/>
        <end position="1105"/>
    </location>
</feature>
<sequence>MLHERGHGAGPLPRSSQPSGTFSLSRDVAAAHHRACPTTSGLFAGRRATETPVCPPALNTKPAPTTRLCNTADCPSIKCPPLWTILPDVGGAASAFLSCVHNTSALITAATATSQYPSTWQALLEETQATTAYSASVQQAKQLLSDFERYQCSVGASPLTHDQRCAALPLDSFESSGGAAGTTSRPHLDVNALGSRGAPSAAISIGACGSVGNVDTGHAAQPLQASPSSSPFFNFQLDPAAFELAKQRSLEMLYYNAEARAAYVTQGLQLSRAVCTELLKQPRVAIDDVVAMEGPSIHPTNTAETQSDREVFSSAAQAGDELRTSHTSASPLVASDTEQKRKQSLVAAVPVMSEVERVAATAEAERALSLLYTIRAVRRQTEDLTMRLLHACGEWGCWSTPTANFGPASDQMRASSPSSPLPECPQRRQCLFADLFMPESLTSTTLRTPPSESLPGVSDGSSKAHLLALGEADYTDTARLSAVSAFAKESVCRRERACRVLREALQQQQQRWSLSTAAAATTVTSADTTTAPAAGATFLEMAMAPPQRAVPPPPPTSVQLEIYALQQGALRGSICQWRERAAAMATTSVLKAADASPVEEAAAPCGPAQQELYNRPTQRRQLQDSYDVPHAAAVQCHHMNTHSPTGKQLEVQPRETTTTFIEDVAARAVTHTARGTSEVVSDASPEVGAPAPPSLLSPPAAVPDMLSRVPSSLAQQHSSTVPSRSSHASPPSEAPLISSVQLAEDYTGAWVNLPTALEASASSSPSPPRRADFLRAAVTSPIDTEISERGAGVPAQQAEQLAVEDASSRCTKGKPELAVRIEVQATTGNTDGSHAAACASSANPTQVTDVLRTSLSSSSLTGFPPSVALGAHDVVGAMPKVYEASRSLHTAARLSTHPETVAGPRREGQHRKGRRRRRGDRRGSTAVAELEDPVRRHLTRLTSQHQKREECDVATPLSTELTPQDLRAAAAAARLHATSSGSAISNAAAAPPPAVVRHGEHVFPSFVAPSSCSVVRAVSTAAAVANADQPDGGEEPRASQQQHQPPSPTITSTAPSHLPSASSLPAPEAAIFALRPPPHSVLADAAPSHSPMSSMKLPEGGSERVGNASIATPSLAALAPVLTAHPGLTPTSGPPLSSLHKPKLADGGGPAGVTKLPQRQRHRNFFSRLFSCGG</sequence>
<protein>
    <recommendedName>
        <fullName evidence="4">GPI-anchored surface protein</fullName>
    </recommendedName>
</protein>
<evidence type="ECO:0000313" key="2">
    <source>
        <dbReference type="EMBL" id="KAL0512655.1"/>
    </source>
</evidence>
<feature type="region of interest" description="Disordered" evidence="1">
    <location>
        <begin position="1025"/>
        <end position="1063"/>
    </location>
</feature>
<feature type="region of interest" description="Disordered" evidence="1">
    <location>
        <begin position="891"/>
        <end position="926"/>
    </location>
</feature>
<reference evidence="2 3" key="1">
    <citation type="submission" date="2024-02" db="EMBL/GenBank/DDBJ databases">
        <title>FIRST GENOME SEQUENCES OF Leishmania (Viannia) shawi, Leishmania (Viannia) lindenbergi AND Leishmania (Viannia) utingensis.</title>
        <authorList>
            <person name="Resadore F."/>
            <person name="Custodio M.G.F."/>
            <person name="Boite M.C."/>
            <person name="Cupolillo E."/>
            <person name="Ferreira G.E.M."/>
        </authorList>
    </citation>
    <scope>NUCLEOTIDE SEQUENCE [LARGE SCALE GENOMIC DNA]</scope>
    <source>
        <strain evidence="2 3">MHOM/BR/1966/M15733</strain>
    </source>
</reference>
<dbReference type="EMBL" id="JBAMZK010000007">
    <property type="protein sequence ID" value="KAL0512655.1"/>
    <property type="molecule type" value="Genomic_DNA"/>
</dbReference>
<feature type="region of interest" description="Disordered" evidence="1">
    <location>
        <begin position="1"/>
        <end position="24"/>
    </location>
</feature>
<organism evidence="2 3">
    <name type="scientific">Leishmania lindenbergi</name>
    <dbReference type="NCBI Taxonomy" id="651832"/>
    <lineage>
        <taxon>Eukaryota</taxon>
        <taxon>Discoba</taxon>
        <taxon>Euglenozoa</taxon>
        <taxon>Kinetoplastea</taxon>
        <taxon>Metakinetoplastina</taxon>
        <taxon>Trypanosomatida</taxon>
        <taxon>Trypanosomatidae</taxon>
        <taxon>Leishmaniinae</taxon>
        <taxon>Leishmania</taxon>
    </lineage>
</organism>
<dbReference type="Proteomes" id="UP001500131">
    <property type="component" value="Unassembled WGS sequence"/>
</dbReference>
<proteinExistence type="predicted"/>
<feature type="compositionally biased region" description="Polar residues" evidence="1">
    <location>
        <begin position="14"/>
        <end position="24"/>
    </location>
</feature>
<comment type="caution">
    <text evidence="2">The sequence shown here is derived from an EMBL/GenBank/DDBJ whole genome shotgun (WGS) entry which is preliminary data.</text>
</comment>
<evidence type="ECO:0008006" key="4">
    <source>
        <dbReference type="Google" id="ProtNLM"/>
    </source>
</evidence>
<keyword evidence="3" id="KW-1185">Reference proteome</keyword>
<accession>A0AAW3AXU5</accession>
<evidence type="ECO:0000313" key="3">
    <source>
        <dbReference type="Proteomes" id="UP001500131"/>
    </source>
</evidence>
<feature type="region of interest" description="Disordered" evidence="1">
    <location>
        <begin position="672"/>
        <end position="735"/>
    </location>
</feature>
<name>A0AAW3AXU5_9TRYP</name>
<feature type="compositionally biased region" description="Basic residues" evidence="1">
    <location>
        <begin position="908"/>
        <end position="920"/>
    </location>
</feature>
<feature type="region of interest" description="Disordered" evidence="1">
    <location>
        <begin position="317"/>
        <end position="336"/>
    </location>
</feature>
<gene>
    <name evidence="2" type="ORF">Q4I31_001190</name>
</gene>
<evidence type="ECO:0000256" key="1">
    <source>
        <dbReference type="SAM" id="MobiDB-lite"/>
    </source>
</evidence>
<dbReference type="AlphaFoldDB" id="A0AAW3AXU5"/>
<feature type="compositionally biased region" description="Polar residues" evidence="1">
    <location>
        <begin position="709"/>
        <end position="729"/>
    </location>
</feature>